<dbReference type="Proteomes" id="UP000007305">
    <property type="component" value="Chromosome 9"/>
</dbReference>
<dbReference type="EnsemblPlants" id="Zm00001eb393330_T001">
    <property type="protein sequence ID" value="Zm00001eb393330_P001"/>
    <property type="gene ID" value="Zm00001eb393330"/>
</dbReference>
<proteinExistence type="evidence at protein level"/>
<accession>A0A804R9H7</accession>
<dbReference type="Gramene" id="Zm00001eb393330_T001">
    <property type="protein sequence ID" value="Zm00001eb393330_P001"/>
    <property type="gene ID" value="Zm00001eb393330"/>
</dbReference>
<evidence type="ECO:0000313" key="2">
    <source>
        <dbReference type="Proteomes" id="UP000007305"/>
    </source>
</evidence>
<keyword evidence="3" id="KW-1267">Proteomics identification</keyword>
<sequence>MASIGSLESSTVGYQGWTTHLAAVAKDIQDHLSSKGHKISSFLFGRGLSADRLIYVIKRQCARATLSQKIIYHLIDEFIASIQMERTNVIKEDAFAIPSNERGVAARDSGAFAWEIVLIEVPVGREKHLYLLRKMKAWIR</sequence>
<organism evidence="1 2">
    <name type="scientific">Zea mays</name>
    <name type="common">Maize</name>
    <dbReference type="NCBI Taxonomy" id="4577"/>
    <lineage>
        <taxon>Eukaryota</taxon>
        <taxon>Viridiplantae</taxon>
        <taxon>Streptophyta</taxon>
        <taxon>Embryophyta</taxon>
        <taxon>Tracheophyta</taxon>
        <taxon>Spermatophyta</taxon>
        <taxon>Magnoliopsida</taxon>
        <taxon>Liliopsida</taxon>
        <taxon>Poales</taxon>
        <taxon>Poaceae</taxon>
        <taxon>PACMAD clade</taxon>
        <taxon>Panicoideae</taxon>
        <taxon>Andropogonodae</taxon>
        <taxon>Andropogoneae</taxon>
        <taxon>Tripsacinae</taxon>
        <taxon>Zea</taxon>
    </lineage>
</organism>
<keyword evidence="2" id="KW-1185">Reference proteome</keyword>
<protein>
    <submittedName>
        <fullName evidence="1">Uncharacterized protein</fullName>
    </submittedName>
</protein>
<evidence type="ECO:0000313" key="1">
    <source>
        <dbReference type="EnsemblPlants" id="Zm00001eb393330_P001"/>
    </source>
</evidence>
<name>A0A804R9H7_MAIZE</name>
<reference evidence="1" key="2">
    <citation type="submission" date="2019-07" db="EMBL/GenBank/DDBJ databases">
        <authorList>
            <person name="Seetharam A."/>
            <person name="Woodhouse M."/>
            <person name="Cannon E."/>
        </authorList>
    </citation>
    <scope>NUCLEOTIDE SEQUENCE [LARGE SCALE GENOMIC DNA]</scope>
    <source>
        <strain evidence="1">cv. B73</strain>
    </source>
</reference>
<evidence type="ECO:0007829" key="3">
    <source>
        <dbReference type="PeptideAtlas" id="A0A804R9H7"/>
    </source>
</evidence>
<reference evidence="2" key="1">
    <citation type="journal article" date="2009" name="Science">
        <title>The B73 maize genome: complexity, diversity, and dynamics.</title>
        <authorList>
            <person name="Schnable P.S."/>
            <person name="Ware D."/>
            <person name="Fulton R.S."/>
            <person name="Stein J.C."/>
            <person name="Wei F."/>
            <person name="Pasternak S."/>
            <person name="Liang C."/>
            <person name="Zhang J."/>
            <person name="Fulton L."/>
            <person name="Graves T.A."/>
            <person name="Minx P."/>
            <person name="Reily A.D."/>
            <person name="Courtney L."/>
            <person name="Kruchowski S.S."/>
            <person name="Tomlinson C."/>
            <person name="Strong C."/>
            <person name="Delehaunty K."/>
            <person name="Fronick C."/>
            <person name="Courtney B."/>
            <person name="Rock S.M."/>
            <person name="Belter E."/>
            <person name="Du F."/>
            <person name="Kim K."/>
            <person name="Abbott R.M."/>
            <person name="Cotton M."/>
            <person name="Levy A."/>
            <person name="Marchetto P."/>
            <person name="Ochoa K."/>
            <person name="Jackson S.M."/>
            <person name="Gillam B."/>
            <person name="Chen W."/>
            <person name="Yan L."/>
            <person name="Higginbotham J."/>
            <person name="Cardenas M."/>
            <person name="Waligorski J."/>
            <person name="Applebaum E."/>
            <person name="Phelps L."/>
            <person name="Falcone J."/>
            <person name="Kanchi K."/>
            <person name="Thane T."/>
            <person name="Scimone A."/>
            <person name="Thane N."/>
            <person name="Henke J."/>
            <person name="Wang T."/>
            <person name="Ruppert J."/>
            <person name="Shah N."/>
            <person name="Rotter K."/>
            <person name="Hodges J."/>
            <person name="Ingenthron E."/>
            <person name="Cordes M."/>
            <person name="Kohlberg S."/>
            <person name="Sgro J."/>
            <person name="Delgado B."/>
            <person name="Mead K."/>
            <person name="Chinwalla A."/>
            <person name="Leonard S."/>
            <person name="Crouse K."/>
            <person name="Collura K."/>
            <person name="Kudrna D."/>
            <person name="Currie J."/>
            <person name="He R."/>
            <person name="Angelova A."/>
            <person name="Rajasekar S."/>
            <person name="Mueller T."/>
            <person name="Lomeli R."/>
            <person name="Scara G."/>
            <person name="Ko A."/>
            <person name="Delaney K."/>
            <person name="Wissotski M."/>
            <person name="Lopez G."/>
            <person name="Campos D."/>
            <person name="Braidotti M."/>
            <person name="Ashley E."/>
            <person name="Golser W."/>
            <person name="Kim H."/>
            <person name="Lee S."/>
            <person name="Lin J."/>
            <person name="Dujmic Z."/>
            <person name="Kim W."/>
            <person name="Talag J."/>
            <person name="Zuccolo A."/>
            <person name="Fan C."/>
            <person name="Sebastian A."/>
            <person name="Kramer M."/>
            <person name="Spiegel L."/>
            <person name="Nascimento L."/>
            <person name="Zutavern T."/>
            <person name="Miller B."/>
            <person name="Ambroise C."/>
            <person name="Muller S."/>
            <person name="Spooner W."/>
            <person name="Narechania A."/>
            <person name="Ren L."/>
            <person name="Wei S."/>
            <person name="Kumari S."/>
            <person name="Faga B."/>
            <person name="Levy M.J."/>
            <person name="McMahan L."/>
            <person name="Van Buren P."/>
            <person name="Vaughn M.W."/>
            <person name="Ying K."/>
            <person name="Yeh C.-T."/>
            <person name="Emrich S.J."/>
            <person name="Jia Y."/>
            <person name="Kalyanaraman A."/>
            <person name="Hsia A.-P."/>
            <person name="Barbazuk W.B."/>
            <person name="Baucom R.S."/>
            <person name="Brutnell T.P."/>
            <person name="Carpita N.C."/>
            <person name="Chaparro C."/>
            <person name="Chia J.-M."/>
            <person name="Deragon J.-M."/>
            <person name="Estill J.C."/>
            <person name="Fu Y."/>
            <person name="Jeddeloh J.A."/>
            <person name="Han Y."/>
            <person name="Lee H."/>
            <person name="Li P."/>
            <person name="Lisch D.R."/>
            <person name="Liu S."/>
            <person name="Liu Z."/>
            <person name="Nagel D.H."/>
            <person name="McCann M.C."/>
            <person name="SanMiguel P."/>
            <person name="Myers A.M."/>
            <person name="Nettleton D."/>
            <person name="Nguyen J."/>
            <person name="Penning B.W."/>
            <person name="Ponnala L."/>
            <person name="Schneider K.L."/>
            <person name="Schwartz D.C."/>
            <person name="Sharma A."/>
            <person name="Soderlund C."/>
            <person name="Springer N.M."/>
            <person name="Sun Q."/>
            <person name="Wang H."/>
            <person name="Waterman M."/>
            <person name="Westerman R."/>
            <person name="Wolfgruber T.K."/>
            <person name="Yang L."/>
            <person name="Yu Y."/>
            <person name="Zhang L."/>
            <person name="Zhou S."/>
            <person name="Zhu Q."/>
            <person name="Bennetzen J.L."/>
            <person name="Dawe R.K."/>
            <person name="Jiang J."/>
            <person name="Jiang N."/>
            <person name="Presting G.G."/>
            <person name="Wessler S.R."/>
            <person name="Aluru S."/>
            <person name="Martienssen R.A."/>
            <person name="Clifton S.W."/>
            <person name="McCombie W.R."/>
            <person name="Wing R.A."/>
            <person name="Wilson R.K."/>
        </authorList>
    </citation>
    <scope>NUCLEOTIDE SEQUENCE [LARGE SCALE GENOMIC DNA]</scope>
    <source>
        <strain evidence="2">cv. B73</strain>
    </source>
</reference>
<dbReference type="AlphaFoldDB" id="A0A804R9H7"/>
<dbReference type="InParanoid" id="A0A804R9H7"/>
<reference evidence="1" key="3">
    <citation type="submission" date="2021-05" db="UniProtKB">
        <authorList>
            <consortium name="EnsemblPlants"/>
        </authorList>
    </citation>
    <scope>IDENTIFICATION</scope>
    <source>
        <strain evidence="1">cv. B73</strain>
    </source>
</reference>